<proteinExistence type="predicted"/>
<comment type="caution">
    <text evidence="2">The sequence shown here is derived from an EMBL/GenBank/DDBJ whole genome shotgun (WGS) entry which is preliminary data.</text>
</comment>
<dbReference type="EMBL" id="BGPR01008788">
    <property type="protein sequence ID" value="GBN36105.1"/>
    <property type="molecule type" value="Genomic_DNA"/>
</dbReference>
<dbReference type="Proteomes" id="UP000499080">
    <property type="component" value="Unassembled WGS sequence"/>
</dbReference>
<feature type="compositionally biased region" description="Acidic residues" evidence="1">
    <location>
        <begin position="122"/>
        <end position="132"/>
    </location>
</feature>
<evidence type="ECO:0000256" key="1">
    <source>
        <dbReference type="SAM" id="MobiDB-lite"/>
    </source>
</evidence>
<dbReference type="AlphaFoldDB" id="A0A4Y2N9P5"/>
<evidence type="ECO:0000313" key="3">
    <source>
        <dbReference type="Proteomes" id="UP000499080"/>
    </source>
</evidence>
<sequence length="157" mass="17922">MDEEGMEIFKILNDQYRKGREGRPPSEYELEICAKIQEQDKRKILTRKLLRRAKKRLKRANSNSEVGLKAAKEVDKYNHAMELVNKVLATYGVCPVLNCTKHPEIKNENTLTEVEATSCTDMDTDSEIDEQELGAAEPAEEKTDEDDFQMVSLRTAA</sequence>
<protein>
    <submittedName>
        <fullName evidence="2">Uncharacterized protein</fullName>
    </submittedName>
</protein>
<keyword evidence="3" id="KW-1185">Reference proteome</keyword>
<name>A0A4Y2N9P5_ARAVE</name>
<organism evidence="2 3">
    <name type="scientific">Araneus ventricosus</name>
    <name type="common">Orbweaver spider</name>
    <name type="synonym">Epeira ventricosa</name>
    <dbReference type="NCBI Taxonomy" id="182803"/>
    <lineage>
        <taxon>Eukaryota</taxon>
        <taxon>Metazoa</taxon>
        <taxon>Ecdysozoa</taxon>
        <taxon>Arthropoda</taxon>
        <taxon>Chelicerata</taxon>
        <taxon>Arachnida</taxon>
        <taxon>Araneae</taxon>
        <taxon>Araneomorphae</taxon>
        <taxon>Entelegynae</taxon>
        <taxon>Araneoidea</taxon>
        <taxon>Araneidae</taxon>
        <taxon>Araneus</taxon>
    </lineage>
</organism>
<reference evidence="2 3" key="1">
    <citation type="journal article" date="2019" name="Sci. Rep.">
        <title>Orb-weaving spider Araneus ventricosus genome elucidates the spidroin gene catalogue.</title>
        <authorList>
            <person name="Kono N."/>
            <person name="Nakamura H."/>
            <person name="Ohtoshi R."/>
            <person name="Moran D.A.P."/>
            <person name="Shinohara A."/>
            <person name="Yoshida Y."/>
            <person name="Fujiwara M."/>
            <person name="Mori M."/>
            <person name="Tomita M."/>
            <person name="Arakawa K."/>
        </authorList>
    </citation>
    <scope>NUCLEOTIDE SEQUENCE [LARGE SCALE GENOMIC DNA]</scope>
</reference>
<feature type="region of interest" description="Disordered" evidence="1">
    <location>
        <begin position="119"/>
        <end position="157"/>
    </location>
</feature>
<accession>A0A4Y2N9P5</accession>
<gene>
    <name evidence="2" type="ORF">AVEN_152060_1</name>
</gene>
<evidence type="ECO:0000313" key="2">
    <source>
        <dbReference type="EMBL" id="GBN36105.1"/>
    </source>
</evidence>